<name>A0ABR9M5Y0_9ACTN</name>
<comment type="caution">
    <text evidence="2">The sequence shown here is derived from an EMBL/GenBank/DDBJ whole genome shotgun (WGS) entry which is preliminary data.</text>
</comment>
<organism evidence="2 3">
    <name type="scientific">Nonomuraea angiospora</name>
    <dbReference type="NCBI Taxonomy" id="46172"/>
    <lineage>
        <taxon>Bacteria</taxon>
        <taxon>Bacillati</taxon>
        <taxon>Actinomycetota</taxon>
        <taxon>Actinomycetes</taxon>
        <taxon>Streptosporangiales</taxon>
        <taxon>Streptosporangiaceae</taxon>
        <taxon>Nonomuraea</taxon>
    </lineage>
</organism>
<feature type="transmembrane region" description="Helical" evidence="1">
    <location>
        <begin position="6"/>
        <end position="24"/>
    </location>
</feature>
<gene>
    <name evidence="2" type="ORF">H4W80_006578</name>
</gene>
<evidence type="ECO:0000256" key="1">
    <source>
        <dbReference type="SAM" id="Phobius"/>
    </source>
</evidence>
<protein>
    <submittedName>
        <fullName evidence="2">Nitrogen fixation/metabolism regulation signal transduction histidine kinase</fullName>
    </submittedName>
</protein>
<evidence type="ECO:0000313" key="2">
    <source>
        <dbReference type="EMBL" id="MBE1588320.1"/>
    </source>
</evidence>
<keyword evidence="2" id="KW-0418">Kinase</keyword>
<dbReference type="EMBL" id="JADBEK010000001">
    <property type="protein sequence ID" value="MBE1588320.1"/>
    <property type="molecule type" value="Genomic_DNA"/>
</dbReference>
<dbReference type="Proteomes" id="UP000633509">
    <property type="component" value="Unassembled WGS sequence"/>
</dbReference>
<keyword evidence="3" id="KW-1185">Reference proteome</keyword>
<proteinExistence type="predicted"/>
<feature type="transmembrane region" description="Helical" evidence="1">
    <location>
        <begin position="36"/>
        <end position="58"/>
    </location>
</feature>
<dbReference type="GO" id="GO:0016301">
    <property type="term" value="F:kinase activity"/>
    <property type="evidence" value="ECO:0007669"/>
    <property type="project" value="UniProtKB-KW"/>
</dbReference>
<evidence type="ECO:0000313" key="3">
    <source>
        <dbReference type="Proteomes" id="UP000633509"/>
    </source>
</evidence>
<keyword evidence="1" id="KW-0812">Transmembrane</keyword>
<keyword evidence="1" id="KW-1133">Transmembrane helix</keyword>
<sequence length="61" mass="6160">MNSSLSVVVGGLVVLAIVCMIAVISTRIAKTAPARLVRALMAASLLLAAIPPILLALYGDG</sequence>
<dbReference type="RefSeq" id="WP_192788558.1">
    <property type="nucleotide sequence ID" value="NZ_JADBEK010000001.1"/>
</dbReference>
<keyword evidence="1" id="KW-0472">Membrane</keyword>
<accession>A0ABR9M5Y0</accession>
<reference evidence="2 3" key="1">
    <citation type="submission" date="2020-10" db="EMBL/GenBank/DDBJ databases">
        <title>Sequencing the genomes of 1000 actinobacteria strains.</title>
        <authorList>
            <person name="Klenk H.-P."/>
        </authorList>
    </citation>
    <scope>NUCLEOTIDE SEQUENCE [LARGE SCALE GENOMIC DNA]</scope>
    <source>
        <strain evidence="2 3">DSM 43173</strain>
    </source>
</reference>
<keyword evidence="2" id="KW-0808">Transferase</keyword>